<accession>A0A0A9FLN4</accession>
<evidence type="ECO:0000313" key="1">
    <source>
        <dbReference type="EMBL" id="JAE13257.1"/>
    </source>
</evidence>
<name>A0A0A9FLN4_ARUDO</name>
<dbReference type="EMBL" id="GBRH01184639">
    <property type="protein sequence ID" value="JAE13257.1"/>
    <property type="molecule type" value="Transcribed_RNA"/>
</dbReference>
<sequence length="58" mass="6699">MAQLLKVYPVTKPAVHWSNLISNAASVSHSGSTRQNWSGKKSWNREVPYYPLLVEEWR</sequence>
<reference evidence="1" key="2">
    <citation type="journal article" date="2015" name="Data Brief">
        <title>Shoot transcriptome of the giant reed, Arundo donax.</title>
        <authorList>
            <person name="Barrero R.A."/>
            <person name="Guerrero F.D."/>
            <person name="Moolhuijzen P."/>
            <person name="Goolsby J.A."/>
            <person name="Tidwell J."/>
            <person name="Bellgard S.E."/>
            <person name="Bellgard M.I."/>
        </authorList>
    </citation>
    <scope>NUCLEOTIDE SEQUENCE</scope>
    <source>
        <tissue evidence="1">Shoot tissue taken approximately 20 cm above the soil surface</tissue>
    </source>
</reference>
<organism evidence="1">
    <name type="scientific">Arundo donax</name>
    <name type="common">Giant reed</name>
    <name type="synonym">Donax arundinaceus</name>
    <dbReference type="NCBI Taxonomy" id="35708"/>
    <lineage>
        <taxon>Eukaryota</taxon>
        <taxon>Viridiplantae</taxon>
        <taxon>Streptophyta</taxon>
        <taxon>Embryophyta</taxon>
        <taxon>Tracheophyta</taxon>
        <taxon>Spermatophyta</taxon>
        <taxon>Magnoliopsida</taxon>
        <taxon>Liliopsida</taxon>
        <taxon>Poales</taxon>
        <taxon>Poaceae</taxon>
        <taxon>PACMAD clade</taxon>
        <taxon>Arundinoideae</taxon>
        <taxon>Arundineae</taxon>
        <taxon>Arundo</taxon>
    </lineage>
</organism>
<protein>
    <submittedName>
        <fullName evidence="1">Uncharacterized protein</fullName>
    </submittedName>
</protein>
<dbReference type="AlphaFoldDB" id="A0A0A9FLN4"/>
<proteinExistence type="predicted"/>
<reference evidence="1" key="1">
    <citation type="submission" date="2014-09" db="EMBL/GenBank/DDBJ databases">
        <authorList>
            <person name="Magalhaes I.L.F."/>
            <person name="Oliveira U."/>
            <person name="Santos F.R."/>
            <person name="Vidigal T.H.D.A."/>
            <person name="Brescovit A.D."/>
            <person name="Santos A.J."/>
        </authorList>
    </citation>
    <scope>NUCLEOTIDE SEQUENCE</scope>
    <source>
        <tissue evidence="1">Shoot tissue taken approximately 20 cm above the soil surface</tissue>
    </source>
</reference>